<keyword evidence="1" id="KW-0175">Coiled coil</keyword>
<accession>A0A644ZJC9</accession>
<feature type="coiled-coil region" evidence="1">
    <location>
        <begin position="324"/>
        <end position="367"/>
    </location>
</feature>
<gene>
    <name evidence="2" type="ORF">SDC9_87625</name>
</gene>
<protein>
    <submittedName>
        <fullName evidence="2">Uncharacterized protein</fullName>
    </submittedName>
</protein>
<proteinExistence type="predicted"/>
<sequence length="410" mass="47389">MGSGIFNARMLFAGMGSIGVGPVIVNSENSIFTLAYINSNVFKWFIETMYGKVSTFETGNIGKVAFKIIQNTKIEELASTCIDLAKTDWDSYETSREFFRHPFVQQSTKIEKIYKSWELTLEKKFNEQKANEEEINRLFIEAYELKDELTPEVPEKNITMRKANLKKDIVTFISYIVGCMLGRYSLDEPGLSYAGGGWDDSKYATFQPVSDNIIPLTDESFFHNDVIELFITFINKVYGSENLEENLSFVAYALGNRGNNSREVIKNYLINNFFKDHCKMYNNRPIYWLYDSGKQNGFKAIVYMHRYDEDTTGKVRVNYLHQVQKAYERAISNLQEDIADSKDAKEITHLQKKIEKFTKQLKECKEYDERLGHIALERIPVDLDDGVKVNYQKVQTDSKGNVHQILAEIK</sequence>
<evidence type="ECO:0000256" key="1">
    <source>
        <dbReference type="SAM" id="Coils"/>
    </source>
</evidence>
<comment type="caution">
    <text evidence="2">The sequence shown here is derived from an EMBL/GenBank/DDBJ whole genome shotgun (WGS) entry which is preliminary data.</text>
</comment>
<evidence type="ECO:0000313" key="2">
    <source>
        <dbReference type="EMBL" id="MPM40976.1"/>
    </source>
</evidence>
<name>A0A644ZJC9_9ZZZZ</name>
<organism evidence="2">
    <name type="scientific">bioreactor metagenome</name>
    <dbReference type="NCBI Taxonomy" id="1076179"/>
    <lineage>
        <taxon>unclassified sequences</taxon>
        <taxon>metagenomes</taxon>
        <taxon>ecological metagenomes</taxon>
    </lineage>
</organism>
<reference evidence="2" key="1">
    <citation type="submission" date="2019-08" db="EMBL/GenBank/DDBJ databases">
        <authorList>
            <person name="Kucharzyk K."/>
            <person name="Murdoch R.W."/>
            <person name="Higgins S."/>
            <person name="Loffler F."/>
        </authorList>
    </citation>
    <scope>NUCLEOTIDE SEQUENCE</scope>
</reference>
<dbReference type="EMBL" id="VSSQ01009201">
    <property type="protein sequence ID" value="MPM40976.1"/>
    <property type="molecule type" value="Genomic_DNA"/>
</dbReference>
<dbReference type="AlphaFoldDB" id="A0A644ZJC9"/>